<gene>
    <name evidence="5" type="ORF">HGMM_F08G03C41</name>
</gene>
<dbReference type="InterPro" id="IPR011095">
    <property type="entry name" value="Dala_Dala_lig_C"/>
</dbReference>
<feature type="domain" description="ATP-grasp" evidence="4">
    <location>
        <begin position="404"/>
        <end position="616"/>
    </location>
</feature>
<dbReference type="GO" id="GO:0005524">
    <property type="term" value="F:ATP binding"/>
    <property type="evidence" value="ECO:0007669"/>
    <property type="project" value="UniProtKB-UniRule"/>
</dbReference>
<proteinExistence type="inferred from homology"/>
<keyword evidence="3" id="KW-0547">Nucleotide-binding</keyword>
<dbReference type="Pfam" id="PF13649">
    <property type="entry name" value="Methyltransf_25"/>
    <property type="match status" value="1"/>
</dbReference>
<dbReference type="PROSITE" id="PS50975">
    <property type="entry name" value="ATP_GRASP"/>
    <property type="match status" value="1"/>
</dbReference>
<dbReference type="SUPFAM" id="SSF56059">
    <property type="entry name" value="Glutathione synthetase ATP-binding domain-like"/>
    <property type="match status" value="1"/>
</dbReference>
<dbReference type="Gene3D" id="2.20.25.110">
    <property type="entry name" value="S-adenosyl-L-methionine-dependent methyltransferases"/>
    <property type="match status" value="1"/>
</dbReference>
<dbReference type="Gene3D" id="3.40.50.150">
    <property type="entry name" value="Vaccinia Virus protein VP39"/>
    <property type="match status" value="1"/>
</dbReference>
<dbReference type="CDD" id="cd02440">
    <property type="entry name" value="AdoMet_MTases"/>
    <property type="match status" value="1"/>
</dbReference>
<keyword evidence="2 5" id="KW-0436">Ligase</keyword>
<dbReference type="Gene3D" id="3.30.470.20">
    <property type="entry name" value="ATP-grasp fold, B domain"/>
    <property type="match status" value="1"/>
</dbReference>
<evidence type="ECO:0000259" key="4">
    <source>
        <dbReference type="PROSITE" id="PS50975"/>
    </source>
</evidence>
<dbReference type="InterPro" id="IPR029063">
    <property type="entry name" value="SAM-dependent_MTases_sf"/>
</dbReference>
<dbReference type="InterPro" id="IPR013815">
    <property type="entry name" value="ATP_grasp_subdomain_1"/>
</dbReference>
<name>E6NB35_CALS0</name>
<organism evidence="5">
    <name type="scientific">Caldiarchaeum subterraneum</name>
    <dbReference type="NCBI Taxonomy" id="311458"/>
    <lineage>
        <taxon>Archaea</taxon>
        <taxon>Nitrososphaerota</taxon>
        <taxon>Candidatus Caldarchaeales</taxon>
        <taxon>Candidatus Caldarchaeaceae</taxon>
        <taxon>Candidatus Caldarchaeum</taxon>
    </lineage>
</organism>
<accession>E6NB35</accession>
<dbReference type="EC" id="6.3.2.4" evidence="5"/>
<dbReference type="GO" id="GO:0046872">
    <property type="term" value="F:metal ion binding"/>
    <property type="evidence" value="ECO:0007669"/>
    <property type="project" value="InterPro"/>
</dbReference>
<evidence type="ECO:0000256" key="2">
    <source>
        <dbReference type="ARBA" id="ARBA00022598"/>
    </source>
</evidence>
<sequence>MGDVSRLSVGDKWKGHLEQRLDPEWWTKLFGRIYLLTDSDVVLNEQLTNYEVDLMIQLLGFEKDDSILDLCCGNGRHSLELARRGFRNVTGLDYSEELLRIAREKAEAEHLKVRFTRGDARSLPFQANSFDAVVMMGNSFGYFRNPLDDFIVLKQVHRILRPYGKFMIDIADGKYLRHNYQPVSTESKTDGTLIIRERELSRDRGRLVTRELVIGRDGSVVADNLYAVRLYGFEDIKTLLERAGFTGVLLRTRLAYEPESNDPGMMRMRMIITAYAEKEEITNHQTRGEKVVVVLLGDPRLPNPVKPNKIFDEDDAYAVYELKNALHGIREYKFIFVDDHSKMIEFLTKNRAGIHMVFNLCDDGFKNNPEMEAHVPALLEMLGVRYTGAGPRCLTLCYDKAKVKAIASSMGIPVPHHTILFNGDNGSLKHVKYPVIVKPNYGDNSWGITERNVVRNRDELISAIKEIRVKWGYSGPILVEEFVEGMDLTVSILGNPPHDVVLPILTEDYSKLPDGLPKILTYAAKWCPDSPYRFVNSIPVELPHRLREQLIWWCRKLFAMLECRDYARFDWRLGSDGVPRLLEVNPNPGWVWDGHFAKACLVLGWSYRRMLHEILRAAEKRYAAAAHVSQELPAHAIAYP</sequence>
<dbReference type="PANTHER" id="PTHR23132">
    <property type="entry name" value="D-ALANINE--D-ALANINE LIGASE"/>
    <property type="match status" value="1"/>
</dbReference>
<dbReference type="EMBL" id="AP011895">
    <property type="protein sequence ID" value="BAJ49541.1"/>
    <property type="molecule type" value="Genomic_DNA"/>
</dbReference>
<dbReference type="Gene3D" id="3.30.1490.20">
    <property type="entry name" value="ATP-grasp fold, A domain"/>
    <property type="match status" value="1"/>
</dbReference>
<reference evidence="5" key="2">
    <citation type="journal article" date="2011" name="Nucleic Acids Res.">
        <title>Insights into the evolution of Archaea and eukaryotic protein modifier systems revealed by the genome of a novel archaeal group.</title>
        <authorList>
            <person name="Nunoura T."/>
            <person name="Takaki Y."/>
            <person name="Kakuta J."/>
            <person name="Nishi S."/>
            <person name="Sugahara J."/>
            <person name="Kazama H."/>
            <person name="Chee G."/>
            <person name="Hattori M."/>
            <person name="Kanai A."/>
            <person name="Atomi H."/>
            <person name="Takai K."/>
            <person name="Takami H."/>
        </authorList>
    </citation>
    <scope>NUCLEOTIDE SEQUENCE</scope>
</reference>
<evidence type="ECO:0000256" key="1">
    <source>
        <dbReference type="ARBA" id="ARBA00010871"/>
    </source>
</evidence>
<evidence type="ECO:0000313" key="5">
    <source>
        <dbReference type="EMBL" id="BAJ49541.1"/>
    </source>
</evidence>
<dbReference type="AlphaFoldDB" id="E6NB35"/>
<dbReference type="InterPro" id="IPR011761">
    <property type="entry name" value="ATP-grasp"/>
</dbReference>
<dbReference type="PANTHER" id="PTHR23132:SF23">
    <property type="entry name" value="D-ALANINE--D-ALANINE LIGASE B"/>
    <property type="match status" value="1"/>
</dbReference>
<keyword evidence="3" id="KW-0067">ATP-binding</keyword>
<dbReference type="SUPFAM" id="SSF53335">
    <property type="entry name" value="S-adenosyl-L-methionine-dependent methyltransferases"/>
    <property type="match status" value="1"/>
</dbReference>
<reference evidence="5" key="1">
    <citation type="journal article" date="2005" name="Environ. Microbiol.">
        <title>Genetic and functional properties of uncultivated thermophilic crenarchaeotes from a subsurface gold mine as revealed by analysis of genome fragments.</title>
        <authorList>
            <person name="Nunoura T."/>
            <person name="Hirayama H."/>
            <person name="Takami H."/>
            <person name="Oida H."/>
            <person name="Nishi S."/>
            <person name="Shimamura S."/>
            <person name="Suzuki Y."/>
            <person name="Inagaki F."/>
            <person name="Takai K."/>
            <person name="Nealson K.H."/>
            <person name="Horikoshi K."/>
        </authorList>
    </citation>
    <scope>NUCLEOTIDE SEQUENCE</scope>
</reference>
<dbReference type="Pfam" id="PF07478">
    <property type="entry name" value="Dala_Dala_lig_C"/>
    <property type="match status" value="1"/>
</dbReference>
<protein>
    <submittedName>
        <fullName evidence="5">D-alanine-D-alanine ligase</fullName>
        <ecNumber evidence="5">6.3.2.4</ecNumber>
    </submittedName>
</protein>
<dbReference type="InterPro" id="IPR041698">
    <property type="entry name" value="Methyltransf_25"/>
</dbReference>
<dbReference type="GO" id="GO:0008716">
    <property type="term" value="F:D-alanine-D-alanine ligase activity"/>
    <property type="evidence" value="ECO:0007669"/>
    <property type="project" value="UniProtKB-EC"/>
</dbReference>
<evidence type="ECO:0000256" key="3">
    <source>
        <dbReference type="PROSITE-ProRule" id="PRU00409"/>
    </source>
</evidence>
<comment type="similarity">
    <text evidence="1">Belongs to the D-alanine--D-alanine ligase family.</text>
</comment>